<reference evidence="1 2" key="1">
    <citation type="submission" date="2024-04" db="EMBL/GenBank/DDBJ databases">
        <authorList>
            <person name="Fracassetti M."/>
        </authorList>
    </citation>
    <scope>NUCLEOTIDE SEQUENCE [LARGE SCALE GENOMIC DNA]</scope>
</reference>
<organism evidence="1 2">
    <name type="scientific">Linum trigynum</name>
    <dbReference type="NCBI Taxonomy" id="586398"/>
    <lineage>
        <taxon>Eukaryota</taxon>
        <taxon>Viridiplantae</taxon>
        <taxon>Streptophyta</taxon>
        <taxon>Embryophyta</taxon>
        <taxon>Tracheophyta</taxon>
        <taxon>Spermatophyta</taxon>
        <taxon>Magnoliopsida</taxon>
        <taxon>eudicotyledons</taxon>
        <taxon>Gunneridae</taxon>
        <taxon>Pentapetalae</taxon>
        <taxon>rosids</taxon>
        <taxon>fabids</taxon>
        <taxon>Malpighiales</taxon>
        <taxon>Linaceae</taxon>
        <taxon>Linum</taxon>
    </lineage>
</organism>
<name>A0AAV2FUG5_9ROSI</name>
<sequence>MNKQLLTVSILTSLSHLGRPVTFWLLYTANRHRTDRFDPDRPGWLLGSIFGDDIATSQETTLVEQREMS</sequence>
<gene>
    <name evidence="1" type="ORF">LTRI10_LOCUS42020</name>
</gene>
<dbReference type="Proteomes" id="UP001497516">
    <property type="component" value="Chromosome 7"/>
</dbReference>
<evidence type="ECO:0000313" key="1">
    <source>
        <dbReference type="EMBL" id="CAL1401986.1"/>
    </source>
</evidence>
<proteinExistence type="predicted"/>
<dbReference type="AlphaFoldDB" id="A0AAV2FUG5"/>
<dbReference type="EMBL" id="OZ034820">
    <property type="protein sequence ID" value="CAL1401986.1"/>
    <property type="molecule type" value="Genomic_DNA"/>
</dbReference>
<keyword evidence="2" id="KW-1185">Reference proteome</keyword>
<protein>
    <recommendedName>
        <fullName evidence="3">Secreted protein</fullName>
    </recommendedName>
</protein>
<accession>A0AAV2FUG5</accession>
<evidence type="ECO:0008006" key="3">
    <source>
        <dbReference type="Google" id="ProtNLM"/>
    </source>
</evidence>
<evidence type="ECO:0000313" key="2">
    <source>
        <dbReference type="Proteomes" id="UP001497516"/>
    </source>
</evidence>